<proteinExistence type="inferred from homology"/>
<dbReference type="InterPro" id="IPR036396">
    <property type="entry name" value="Cyt_P450_sf"/>
</dbReference>
<dbReference type="PRINTS" id="PR00359">
    <property type="entry name" value="BP450"/>
</dbReference>
<organism evidence="2 3">
    <name type="scientific">Marinitenerispora sediminis</name>
    <dbReference type="NCBI Taxonomy" id="1931232"/>
    <lineage>
        <taxon>Bacteria</taxon>
        <taxon>Bacillati</taxon>
        <taxon>Actinomycetota</taxon>
        <taxon>Actinomycetes</taxon>
        <taxon>Streptosporangiales</taxon>
        <taxon>Nocardiopsidaceae</taxon>
        <taxon>Marinitenerispora</taxon>
    </lineage>
</organism>
<dbReference type="GO" id="GO:0020037">
    <property type="term" value="F:heme binding"/>
    <property type="evidence" value="ECO:0007669"/>
    <property type="project" value="InterPro"/>
</dbReference>
<dbReference type="AlphaFoldDB" id="A0A368SZK8"/>
<dbReference type="SUPFAM" id="SSF48264">
    <property type="entry name" value="Cytochrome P450"/>
    <property type="match status" value="1"/>
</dbReference>
<evidence type="ECO:0000256" key="1">
    <source>
        <dbReference type="ARBA" id="ARBA00010617"/>
    </source>
</evidence>
<evidence type="ECO:0000313" key="3">
    <source>
        <dbReference type="Proteomes" id="UP000253318"/>
    </source>
</evidence>
<dbReference type="RefSeq" id="WP_114433515.1">
    <property type="nucleotide sequence ID" value="NZ_QEIN01000254.1"/>
</dbReference>
<dbReference type="Proteomes" id="UP000253318">
    <property type="component" value="Unassembled WGS sequence"/>
</dbReference>
<evidence type="ECO:0008006" key="4">
    <source>
        <dbReference type="Google" id="ProtNLM"/>
    </source>
</evidence>
<feature type="non-terminal residue" evidence="2">
    <location>
        <position position="386"/>
    </location>
</feature>
<reference evidence="2 3" key="1">
    <citation type="submission" date="2018-04" db="EMBL/GenBank/DDBJ databases">
        <title>Novel actinobacteria from marine sediment.</title>
        <authorList>
            <person name="Ng Z.Y."/>
            <person name="Tan G.Y.A."/>
        </authorList>
    </citation>
    <scope>NUCLEOTIDE SEQUENCE [LARGE SCALE GENOMIC DNA]</scope>
    <source>
        <strain evidence="2 3">TPS81</strain>
    </source>
</reference>
<dbReference type="Gene3D" id="1.10.630.10">
    <property type="entry name" value="Cytochrome P450"/>
    <property type="match status" value="1"/>
</dbReference>
<name>A0A368SZK8_9ACTN</name>
<comment type="similarity">
    <text evidence="1">Belongs to the cytochrome P450 family.</text>
</comment>
<dbReference type="PANTHER" id="PTHR46696:SF4">
    <property type="entry name" value="BIOTIN BIOSYNTHESIS CYTOCHROME P450"/>
    <property type="match status" value="1"/>
</dbReference>
<comment type="caution">
    <text evidence="2">The sequence shown here is derived from an EMBL/GenBank/DDBJ whole genome shotgun (WGS) entry which is preliminary data.</text>
</comment>
<dbReference type="GO" id="GO:0005506">
    <property type="term" value="F:iron ion binding"/>
    <property type="evidence" value="ECO:0007669"/>
    <property type="project" value="InterPro"/>
</dbReference>
<dbReference type="InterPro" id="IPR001128">
    <property type="entry name" value="Cyt_P450"/>
</dbReference>
<gene>
    <name evidence="2" type="ORF">DEF24_23280</name>
</gene>
<protein>
    <recommendedName>
        <fullName evidence="4">Cytochrome P450</fullName>
    </recommendedName>
</protein>
<dbReference type="GO" id="GO:0006707">
    <property type="term" value="P:cholesterol catabolic process"/>
    <property type="evidence" value="ECO:0007669"/>
    <property type="project" value="TreeGrafter"/>
</dbReference>
<dbReference type="PANTHER" id="PTHR46696">
    <property type="entry name" value="P450, PUTATIVE (EUROFUNG)-RELATED"/>
    <property type="match status" value="1"/>
</dbReference>
<dbReference type="GO" id="GO:0008395">
    <property type="term" value="F:steroid hydroxylase activity"/>
    <property type="evidence" value="ECO:0007669"/>
    <property type="project" value="TreeGrafter"/>
</dbReference>
<dbReference type="EMBL" id="QEIN01000254">
    <property type="protein sequence ID" value="RCV51327.1"/>
    <property type="molecule type" value="Genomic_DNA"/>
</dbReference>
<evidence type="ECO:0000313" key="2">
    <source>
        <dbReference type="EMBL" id="RCV51327.1"/>
    </source>
</evidence>
<dbReference type="InterPro" id="IPR030958">
    <property type="entry name" value="P450-rel_GT_act"/>
</dbReference>
<keyword evidence="3" id="KW-1185">Reference proteome</keyword>
<dbReference type="GO" id="GO:0036199">
    <property type="term" value="F:cholest-4-en-3-one 26-monooxygenase activity"/>
    <property type="evidence" value="ECO:0007669"/>
    <property type="project" value="TreeGrafter"/>
</dbReference>
<sequence length="386" mass="40208">MTLAVSALGRRLQLVHATRWVHGANGDPYAQLLRGFDDAPQPAHEEARRRGPLWHSRAGAWVTAHHRVAADLAGHPALAERAPDGYCVPDGVLPDDQAAPLVGHTEAERLRAATAAVLGTGAAAAHRHAAAAACTRLLDGAGARLDLAADIAARLPIEALADLYGLTGARRDRFTAACHAAATALDSLQCPQRLDDTRRTHTALADLGDLLAEHAATGRPGDTLTALTDAAGPAPALRLPVAFTVLAQRTTATLIANAALAALDRPGEWTRLADDPGHPARVVTETLRHDPPVSVQAMTARADLTAAGTRIRAGDRVAVLIGAANRDPAAFPDPARFAPDRPPAPVLVPGLLHRLAAPLARTQAETALAALAARLPGLRRCGPVLR</sequence>
<dbReference type="InterPro" id="IPR002397">
    <property type="entry name" value="Cyt_P450_B"/>
</dbReference>
<dbReference type="Pfam" id="PF00067">
    <property type="entry name" value="p450"/>
    <property type="match status" value="1"/>
</dbReference>
<dbReference type="NCBIfam" id="TIGR04515">
    <property type="entry name" value="P450_rel_GT_act"/>
    <property type="match status" value="1"/>
</dbReference>
<accession>A0A368SZK8</accession>